<dbReference type="PANTHER" id="PTHR47506:SF1">
    <property type="entry name" value="HTH-TYPE TRANSCRIPTIONAL REGULATOR YJDC"/>
    <property type="match status" value="1"/>
</dbReference>
<dbReference type="InterPro" id="IPR001647">
    <property type="entry name" value="HTH_TetR"/>
</dbReference>
<evidence type="ECO:0000256" key="3">
    <source>
        <dbReference type="ARBA" id="ARBA00023163"/>
    </source>
</evidence>
<dbReference type="InterPro" id="IPR011075">
    <property type="entry name" value="TetR_C"/>
</dbReference>
<protein>
    <submittedName>
        <fullName evidence="6">TetR family transcriptional regulator</fullName>
    </submittedName>
</protein>
<keyword evidence="7" id="KW-1185">Reference proteome</keyword>
<evidence type="ECO:0000259" key="5">
    <source>
        <dbReference type="Pfam" id="PF16925"/>
    </source>
</evidence>
<dbReference type="PANTHER" id="PTHR47506">
    <property type="entry name" value="TRANSCRIPTIONAL REGULATORY PROTEIN"/>
    <property type="match status" value="1"/>
</dbReference>
<accession>A0A2T5GKR1</accession>
<keyword evidence="2" id="KW-0238">DNA-binding</keyword>
<dbReference type="Gene3D" id="1.10.357.10">
    <property type="entry name" value="Tetracycline Repressor, domain 2"/>
    <property type="match status" value="1"/>
</dbReference>
<sequence length="203" mass="21884">MARTGRPRGFDRDEAVTHAMHLFWEHGFEGVSLEQLRRSMGGISSASFYAAFDSKEALYRTALDTYLATHGTVMSALRDQRLTPRQRIERALRRSAEMQTDPTHPTGCMIALSSIICSEGGASVQALTSAEREANRKAILACVETAIADGTLRGDTNPAGLATLFEGLLVGLSIQARDGVSTKDLDAGVTQALSAWDANIPRS</sequence>
<dbReference type="AlphaFoldDB" id="A0A2T5GKR1"/>
<evidence type="ECO:0000256" key="1">
    <source>
        <dbReference type="ARBA" id="ARBA00023015"/>
    </source>
</evidence>
<evidence type="ECO:0000313" key="6">
    <source>
        <dbReference type="EMBL" id="PTQ59918.1"/>
    </source>
</evidence>
<reference evidence="6 7" key="1">
    <citation type="submission" date="2018-04" db="EMBL/GenBank/DDBJ databases">
        <title>Genomic Encyclopedia of Type Strains, Phase III (KMG-III): the genomes of soil and plant-associated and newly described type strains.</title>
        <authorList>
            <person name="Whitman W."/>
        </authorList>
    </citation>
    <scope>NUCLEOTIDE SEQUENCE [LARGE SCALE GENOMIC DNA]</scope>
    <source>
        <strain evidence="6 7">MA101b</strain>
    </source>
</reference>
<comment type="caution">
    <text evidence="6">The sequence shown here is derived from an EMBL/GenBank/DDBJ whole genome shotgun (WGS) entry which is preliminary data.</text>
</comment>
<proteinExistence type="predicted"/>
<dbReference type="InterPro" id="IPR009057">
    <property type="entry name" value="Homeodomain-like_sf"/>
</dbReference>
<keyword evidence="3" id="KW-0804">Transcription</keyword>
<dbReference type="InterPro" id="IPR036271">
    <property type="entry name" value="Tet_transcr_reg_TetR-rel_C_sf"/>
</dbReference>
<dbReference type="GO" id="GO:0003677">
    <property type="term" value="F:DNA binding"/>
    <property type="evidence" value="ECO:0007669"/>
    <property type="project" value="UniProtKB-KW"/>
</dbReference>
<evidence type="ECO:0000313" key="7">
    <source>
        <dbReference type="Proteomes" id="UP000244189"/>
    </source>
</evidence>
<gene>
    <name evidence="6" type="ORF">C8J26_2773</name>
</gene>
<dbReference type="Proteomes" id="UP000244189">
    <property type="component" value="Unassembled WGS sequence"/>
</dbReference>
<dbReference type="Pfam" id="PF00440">
    <property type="entry name" value="TetR_N"/>
    <property type="match status" value="1"/>
</dbReference>
<organism evidence="6 7">
    <name type="scientific">Sphingomonas aurantiaca</name>
    <dbReference type="NCBI Taxonomy" id="185949"/>
    <lineage>
        <taxon>Bacteria</taxon>
        <taxon>Pseudomonadati</taxon>
        <taxon>Pseudomonadota</taxon>
        <taxon>Alphaproteobacteria</taxon>
        <taxon>Sphingomonadales</taxon>
        <taxon>Sphingomonadaceae</taxon>
        <taxon>Sphingomonas</taxon>
    </lineage>
</organism>
<dbReference type="Pfam" id="PF16925">
    <property type="entry name" value="TetR_C_13"/>
    <property type="match status" value="1"/>
</dbReference>
<name>A0A2T5GKR1_9SPHN</name>
<evidence type="ECO:0000256" key="2">
    <source>
        <dbReference type="ARBA" id="ARBA00023125"/>
    </source>
</evidence>
<feature type="domain" description="Tetracyclin repressor-like C-terminal" evidence="5">
    <location>
        <begin position="86"/>
        <end position="177"/>
    </location>
</feature>
<keyword evidence="1" id="KW-0805">Transcription regulation</keyword>
<dbReference type="SUPFAM" id="SSF46689">
    <property type="entry name" value="Homeodomain-like"/>
    <property type="match status" value="1"/>
</dbReference>
<dbReference type="Gene3D" id="1.10.10.60">
    <property type="entry name" value="Homeodomain-like"/>
    <property type="match status" value="1"/>
</dbReference>
<dbReference type="EMBL" id="QAOG01000004">
    <property type="protein sequence ID" value="PTQ59918.1"/>
    <property type="molecule type" value="Genomic_DNA"/>
</dbReference>
<dbReference type="SUPFAM" id="SSF48498">
    <property type="entry name" value="Tetracyclin repressor-like, C-terminal domain"/>
    <property type="match status" value="1"/>
</dbReference>
<feature type="domain" description="HTH tetR-type" evidence="4">
    <location>
        <begin position="19"/>
        <end position="60"/>
    </location>
</feature>
<dbReference type="RefSeq" id="WP_107958727.1">
    <property type="nucleotide sequence ID" value="NZ_JASPFP010000001.1"/>
</dbReference>
<evidence type="ECO:0000259" key="4">
    <source>
        <dbReference type="Pfam" id="PF00440"/>
    </source>
</evidence>